<sequence length="164" mass="18073">MASLFGLIASAGVVVSLLVAAWQTRELTRQTAINNGIAGAAAIYNGIERIQHFESYIAAEPWLHAHFYENADLPSDENQRVRVLALSRMLADVLTYGLMISILNPEMRGYGGWKNFALVMRGTCPSLVEVVNEHPEWWPALAEHWEAYPDSGEGRAAGAMNSTQ</sequence>
<gene>
    <name evidence="1" type="ORF">IM697_10595</name>
</gene>
<dbReference type="RefSeq" id="WP_194046903.1">
    <property type="nucleotide sequence ID" value="NZ_CP063373.1"/>
</dbReference>
<protein>
    <recommendedName>
        <fullName evidence="3">DUF4760 domain-containing protein</fullName>
    </recommendedName>
</protein>
<dbReference type="EMBL" id="CP063373">
    <property type="protein sequence ID" value="QOV38779.1"/>
    <property type="molecule type" value="Genomic_DNA"/>
</dbReference>
<organism evidence="1 2">
    <name type="scientific">Streptomyces ferrugineus</name>
    <dbReference type="NCBI Taxonomy" id="1413221"/>
    <lineage>
        <taxon>Bacteria</taxon>
        <taxon>Bacillati</taxon>
        <taxon>Actinomycetota</taxon>
        <taxon>Actinomycetes</taxon>
        <taxon>Kitasatosporales</taxon>
        <taxon>Streptomycetaceae</taxon>
        <taxon>Streptomyces</taxon>
    </lineage>
</organism>
<evidence type="ECO:0000313" key="1">
    <source>
        <dbReference type="EMBL" id="QOV38779.1"/>
    </source>
</evidence>
<dbReference type="AlphaFoldDB" id="A0A7M2SS06"/>
<reference evidence="1 2" key="1">
    <citation type="submission" date="2020-10" db="EMBL/GenBank/DDBJ databases">
        <title>Streptomyces ferrugineus complate genome analysis.</title>
        <authorList>
            <person name="Anwar N."/>
        </authorList>
    </citation>
    <scope>NUCLEOTIDE SEQUENCE [LARGE SCALE GENOMIC DNA]</scope>
    <source>
        <strain evidence="1 2">CCTCC AA2014009</strain>
    </source>
</reference>
<evidence type="ECO:0008006" key="3">
    <source>
        <dbReference type="Google" id="ProtNLM"/>
    </source>
</evidence>
<dbReference type="Proteomes" id="UP000594205">
    <property type="component" value="Chromosome"/>
</dbReference>
<evidence type="ECO:0000313" key="2">
    <source>
        <dbReference type="Proteomes" id="UP000594205"/>
    </source>
</evidence>
<name>A0A7M2SS06_9ACTN</name>
<dbReference type="KEGG" id="sfeu:IM697_10595"/>
<proteinExistence type="predicted"/>
<keyword evidence="2" id="KW-1185">Reference proteome</keyword>
<accession>A0A7M2SS06</accession>